<name>A0A382S9V8_9ZZZZ</name>
<comment type="similarity">
    <text evidence="2">Belongs to the bacterial PQQ dehydrogenase family.</text>
</comment>
<dbReference type="GO" id="GO:0046872">
    <property type="term" value="F:metal ion binding"/>
    <property type="evidence" value="ECO:0007669"/>
    <property type="project" value="UniProtKB-KW"/>
</dbReference>
<evidence type="ECO:0000256" key="5">
    <source>
        <dbReference type="ARBA" id="ARBA00022729"/>
    </source>
</evidence>
<keyword evidence="7" id="KW-0408">Iron</keyword>
<dbReference type="GO" id="GO:0020037">
    <property type="term" value="F:heme binding"/>
    <property type="evidence" value="ECO:0007669"/>
    <property type="project" value="InterPro"/>
</dbReference>
<keyword evidence="3" id="KW-0349">Heme</keyword>
<organism evidence="9">
    <name type="scientific">marine metagenome</name>
    <dbReference type="NCBI Taxonomy" id="408172"/>
    <lineage>
        <taxon>unclassified sequences</taxon>
        <taxon>metagenomes</taxon>
        <taxon>ecological metagenomes</taxon>
    </lineage>
</organism>
<reference evidence="9" key="1">
    <citation type="submission" date="2018-05" db="EMBL/GenBank/DDBJ databases">
        <authorList>
            <person name="Lanie J.A."/>
            <person name="Ng W.-L."/>
            <person name="Kazmierczak K.M."/>
            <person name="Andrzejewski T.M."/>
            <person name="Davidsen T.M."/>
            <person name="Wayne K.J."/>
            <person name="Tettelin H."/>
            <person name="Glass J.I."/>
            <person name="Rusch D."/>
            <person name="Podicherti R."/>
            <person name="Tsui H.-C.T."/>
            <person name="Winkler M.E."/>
        </authorList>
    </citation>
    <scope>NUCLEOTIDE SEQUENCE</scope>
</reference>
<feature type="non-terminal residue" evidence="9">
    <location>
        <position position="313"/>
    </location>
</feature>
<dbReference type="GO" id="GO:0009055">
    <property type="term" value="F:electron transfer activity"/>
    <property type="evidence" value="ECO:0007669"/>
    <property type="project" value="InterPro"/>
</dbReference>
<dbReference type="Gene3D" id="2.140.10.10">
    <property type="entry name" value="Quinoprotein alcohol dehydrogenase-like superfamily"/>
    <property type="match status" value="1"/>
</dbReference>
<dbReference type="InterPro" id="IPR011047">
    <property type="entry name" value="Quinoprotein_ADH-like_sf"/>
</dbReference>
<evidence type="ECO:0000256" key="6">
    <source>
        <dbReference type="ARBA" id="ARBA00023002"/>
    </source>
</evidence>
<dbReference type="PANTHER" id="PTHR32303:SF10">
    <property type="entry name" value="OUTER MEMBRANE PROTEIN ASSEMBLY FACTOR BAMB"/>
    <property type="match status" value="1"/>
</dbReference>
<dbReference type="PANTHER" id="PTHR32303">
    <property type="entry name" value="QUINOPROTEIN ALCOHOL DEHYDROGENASE (CYTOCHROME C)"/>
    <property type="match status" value="1"/>
</dbReference>
<dbReference type="InterPro" id="IPR036909">
    <property type="entry name" value="Cyt_c-like_dom_sf"/>
</dbReference>
<sequence length="313" mass="35034">NDFILKFSFIAILFTAEIIFAAPKLNEALQGNDSSSILLSDTKDPKSAAIFSDTCATCHSGGVPRAPHSTTFQVMSPDYILSILNGVMAPQSEHLNEEEKIKLSEYIAGGKISLNLPDPNFCNKEINPIVLERDYSYLQWGYDKKNTRNVPSRITSENAKTLKLKWVFAYPSATRARSQPSVSGNAVFVGGQNLFLYALDKETGCVRWRVKTDGEIRSAPAIYFGESGEFIFVGDYEGNLYKVDPYTGERIWTKSLRYHPRVILTGSVRVYENVIYVPLSSREWADGADPEYQCCTFRGGLMALDVEDGEEIW</sequence>
<dbReference type="SMART" id="SM00564">
    <property type="entry name" value="PQQ"/>
    <property type="match status" value="3"/>
</dbReference>
<evidence type="ECO:0000259" key="8">
    <source>
        <dbReference type="PROSITE" id="PS51007"/>
    </source>
</evidence>
<keyword evidence="5" id="KW-0732">Signal</keyword>
<evidence type="ECO:0000256" key="2">
    <source>
        <dbReference type="ARBA" id="ARBA00008156"/>
    </source>
</evidence>
<evidence type="ECO:0000256" key="1">
    <source>
        <dbReference type="ARBA" id="ARBA00001931"/>
    </source>
</evidence>
<protein>
    <recommendedName>
        <fullName evidence="8">Cytochrome c domain-containing protein</fullName>
    </recommendedName>
</protein>
<feature type="non-terminal residue" evidence="9">
    <location>
        <position position="1"/>
    </location>
</feature>
<evidence type="ECO:0000256" key="3">
    <source>
        <dbReference type="ARBA" id="ARBA00022617"/>
    </source>
</evidence>
<dbReference type="InterPro" id="IPR018391">
    <property type="entry name" value="PQQ_b-propeller_rpt"/>
</dbReference>
<evidence type="ECO:0000256" key="7">
    <source>
        <dbReference type="ARBA" id="ARBA00023004"/>
    </source>
</evidence>
<dbReference type="PROSITE" id="PS51007">
    <property type="entry name" value="CYTC"/>
    <property type="match status" value="1"/>
</dbReference>
<comment type="cofactor">
    <cofactor evidence="1">
        <name>pyrroloquinoline quinone</name>
        <dbReference type="ChEBI" id="CHEBI:58442"/>
    </cofactor>
</comment>
<dbReference type="EMBL" id="UINC01127309">
    <property type="protein sequence ID" value="SVD06342.1"/>
    <property type="molecule type" value="Genomic_DNA"/>
</dbReference>
<dbReference type="Pfam" id="PF13360">
    <property type="entry name" value="PQQ_2"/>
    <property type="match status" value="1"/>
</dbReference>
<accession>A0A382S9V8</accession>
<keyword evidence="4" id="KW-0479">Metal-binding</keyword>
<gene>
    <name evidence="9" type="ORF">METZ01_LOCUS359196</name>
</gene>
<proteinExistence type="inferred from homology"/>
<dbReference type="AlphaFoldDB" id="A0A382S9V8"/>
<dbReference type="InterPro" id="IPR009056">
    <property type="entry name" value="Cyt_c-like_dom"/>
</dbReference>
<evidence type="ECO:0000256" key="4">
    <source>
        <dbReference type="ARBA" id="ARBA00022723"/>
    </source>
</evidence>
<dbReference type="GO" id="GO:0016491">
    <property type="term" value="F:oxidoreductase activity"/>
    <property type="evidence" value="ECO:0007669"/>
    <property type="project" value="UniProtKB-KW"/>
</dbReference>
<feature type="domain" description="Cytochrome c" evidence="8">
    <location>
        <begin position="42"/>
        <end position="111"/>
    </location>
</feature>
<dbReference type="SUPFAM" id="SSF46626">
    <property type="entry name" value="Cytochrome c"/>
    <property type="match status" value="1"/>
</dbReference>
<keyword evidence="6" id="KW-0560">Oxidoreductase</keyword>
<dbReference type="InterPro" id="IPR002372">
    <property type="entry name" value="PQQ_rpt_dom"/>
</dbReference>
<evidence type="ECO:0000313" key="9">
    <source>
        <dbReference type="EMBL" id="SVD06342.1"/>
    </source>
</evidence>
<dbReference type="SUPFAM" id="SSF50998">
    <property type="entry name" value="Quinoprotein alcohol dehydrogenase-like"/>
    <property type="match status" value="1"/>
</dbReference>